<proteinExistence type="predicted"/>
<dbReference type="AlphaFoldDB" id="A0A367K5G3"/>
<comment type="caution">
    <text evidence="2">The sequence shown here is derived from an EMBL/GenBank/DDBJ whole genome shotgun (WGS) entry which is preliminary data.</text>
</comment>
<sequence>MRFSSFTFAIVYLLGSSLASPVYNKRALGDIGQGVAQAAQSTAQSFQSLSQCVDQGVSQAATQGVSAVNQSAGGDL</sequence>
<feature type="signal peptide" evidence="1">
    <location>
        <begin position="1"/>
        <end position="19"/>
    </location>
</feature>
<protein>
    <submittedName>
        <fullName evidence="2">Uncharacterized protein</fullName>
    </submittedName>
</protein>
<dbReference type="Proteomes" id="UP000252139">
    <property type="component" value="Unassembled WGS sequence"/>
</dbReference>
<reference evidence="2 3" key="1">
    <citation type="journal article" date="2018" name="G3 (Bethesda)">
        <title>Phylogenetic and Phylogenomic Definition of Rhizopus Species.</title>
        <authorList>
            <person name="Gryganskyi A.P."/>
            <person name="Golan J."/>
            <person name="Dolatabadi S."/>
            <person name="Mondo S."/>
            <person name="Robb S."/>
            <person name="Idnurm A."/>
            <person name="Muszewska A."/>
            <person name="Steczkiewicz K."/>
            <person name="Masonjones S."/>
            <person name="Liao H.L."/>
            <person name="Gajdeczka M.T."/>
            <person name="Anike F."/>
            <person name="Vuek A."/>
            <person name="Anishchenko I.M."/>
            <person name="Voigt K."/>
            <person name="de Hoog G.S."/>
            <person name="Smith M.E."/>
            <person name="Heitman J."/>
            <person name="Vilgalys R."/>
            <person name="Stajich J.E."/>
        </authorList>
    </citation>
    <scope>NUCLEOTIDE SEQUENCE [LARGE SCALE GENOMIC DNA]</scope>
    <source>
        <strain evidence="2 3">CBS 357.93</strain>
    </source>
</reference>
<keyword evidence="3" id="KW-1185">Reference proteome</keyword>
<evidence type="ECO:0000313" key="3">
    <source>
        <dbReference type="Proteomes" id="UP000252139"/>
    </source>
</evidence>
<evidence type="ECO:0000313" key="2">
    <source>
        <dbReference type="EMBL" id="RCH97379.1"/>
    </source>
</evidence>
<evidence type="ECO:0000256" key="1">
    <source>
        <dbReference type="SAM" id="SignalP"/>
    </source>
</evidence>
<keyword evidence="1" id="KW-0732">Signal</keyword>
<dbReference type="OrthoDB" id="10565855at2759"/>
<name>A0A367K5G3_RHIAZ</name>
<organism evidence="2 3">
    <name type="scientific">Rhizopus azygosporus</name>
    <name type="common">Rhizopus microsporus var. azygosporus</name>
    <dbReference type="NCBI Taxonomy" id="86630"/>
    <lineage>
        <taxon>Eukaryota</taxon>
        <taxon>Fungi</taxon>
        <taxon>Fungi incertae sedis</taxon>
        <taxon>Mucoromycota</taxon>
        <taxon>Mucoromycotina</taxon>
        <taxon>Mucoromycetes</taxon>
        <taxon>Mucorales</taxon>
        <taxon>Mucorineae</taxon>
        <taxon>Rhizopodaceae</taxon>
        <taxon>Rhizopus</taxon>
    </lineage>
</organism>
<accession>A0A367K5G3</accession>
<gene>
    <name evidence="2" type="ORF">CU097_006627</name>
</gene>
<feature type="chain" id="PRO_5017008716" evidence="1">
    <location>
        <begin position="20"/>
        <end position="76"/>
    </location>
</feature>
<dbReference type="EMBL" id="PJQL01000282">
    <property type="protein sequence ID" value="RCH97379.1"/>
    <property type="molecule type" value="Genomic_DNA"/>
</dbReference>